<evidence type="ECO:0000313" key="2">
    <source>
        <dbReference type="EMBL" id="NUZ04388.1"/>
    </source>
</evidence>
<evidence type="ECO:0000259" key="1">
    <source>
        <dbReference type="Pfam" id="PF21277"/>
    </source>
</evidence>
<evidence type="ECO:0000313" key="3">
    <source>
        <dbReference type="Proteomes" id="UP000529637"/>
    </source>
</evidence>
<dbReference type="RefSeq" id="WP_176065302.1">
    <property type="nucleotide sequence ID" value="NZ_JABWMJ010000001.1"/>
</dbReference>
<gene>
    <name evidence="2" type="ORF">HQN59_01300</name>
</gene>
<feature type="domain" description="Type VI secretion system spike protein VgrG3-like C-terminal" evidence="1">
    <location>
        <begin position="77"/>
        <end position="267"/>
    </location>
</feature>
<dbReference type="AlphaFoldDB" id="A0A7Y6NJL6"/>
<name>A0A7Y6NJL6_9BURK</name>
<sequence>MTIRKAERTNLSLEDAERSFDEAITLPGGVAQMSEQPDGRWAVQLVWDDEGSTLERDAFDAFEKAEPRRTRGFDPKLGALSARFESNGNPGSIGHDSTGGFSYGAYQIATKTGTMAEFLKFLEKNAPAIAARLDAAGGARGASAGTPEFKAAWRDLGKSDPAFADAQHAFIQSTHYDPCCARIRKNLGLDVEARSPALRNVVWSVAVQHGPANKIFDNALAGKDCAQLQDASIIDAVYGERSKVERYFARSTPQVKAALVARFAEERRLAERMLG</sequence>
<comment type="caution">
    <text evidence="2">The sequence shown here is derived from an EMBL/GenBank/DDBJ whole genome shotgun (WGS) entry which is preliminary data.</text>
</comment>
<accession>A0A7Y6NJL6</accession>
<keyword evidence="3" id="KW-1185">Reference proteome</keyword>
<dbReference type="Proteomes" id="UP000529637">
    <property type="component" value="Unassembled WGS sequence"/>
</dbReference>
<organism evidence="2 3">
    <name type="scientific">Piscinibacter koreensis</name>
    <dbReference type="NCBI Taxonomy" id="2742824"/>
    <lineage>
        <taxon>Bacteria</taxon>
        <taxon>Pseudomonadati</taxon>
        <taxon>Pseudomonadota</taxon>
        <taxon>Betaproteobacteria</taxon>
        <taxon>Burkholderiales</taxon>
        <taxon>Sphaerotilaceae</taxon>
        <taxon>Piscinibacter</taxon>
    </lineage>
</organism>
<reference evidence="2 3" key="1">
    <citation type="submission" date="2020-06" db="EMBL/GenBank/DDBJ databases">
        <title>Schlegella sp. ID0723 isolated from air conditioner.</title>
        <authorList>
            <person name="Kim D.Y."/>
            <person name="Kim D.-U."/>
        </authorList>
    </citation>
    <scope>NUCLEOTIDE SEQUENCE [LARGE SCALE GENOMIC DNA]</scope>
    <source>
        <strain evidence="2 3">ID0723</strain>
    </source>
</reference>
<dbReference type="EMBL" id="JABWMJ010000001">
    <property type="protein sequence ID" value="NUZ04388.1"/>
    <property type="molecule type" value="Genomic_DNA"/>
</dbReference>
<dbReference type="InterPro" id="IPR049073">
    <property type="entry name" value="T6SS_VgrG3-like_C"/>
</dbReference>
<proteinExistence type="predicted"/>
<protein>
    <recommendedName>
        <fullName evidence="1">Type VI secretion system spike protein VgrG3-like C-terminal domain-containing protein</fullName>
    </recommendedName>
</protein>
<dbReference type="Pfam" id="PF21277">
    <property type="entry name" value="T6SS_VgrG3-like_C"/>
    <property type="match status" value="1"/>
</dbReference>